<dbReference type="RefSeq" id="XP_033781109.1">
    <property type="nucleotide sequence ID" value="XM_033925218.1"/>
</dbReference>
<feature type="region of interest" description="Disordered" evidence="8">
    <location>
        <begin position="66"/>
        <end position="122"/>
    </location>
</feature>
<dbReference type="GeneID" id="117350707"/>
<organism evidence="10 12">
    <name type="scientific">Geotrypetes seraphini</name>
    <name type="common">Gaboon caecilian</name>
    <name type="synonym">Caecilia seraphini</name>
    <dbReference type="NCBI Taxonomy" id="260995"/>
    <lineage>
        <taxon>Eukaryota</taxon>
        <taxon>Metazoa</taxon>
        <taxon>Chordata</taxon>
        <taxon>Craniata</taxon>
        <taxon>Vertebrata</taxon>
        <taxon>Euteleostomi</taxon>
        <taxon>Amphibia</taxon>
        <taxon>Gymnophiona</taxon>
        <taxon>Geotrypetes</taxon>
    </lineage>
</organism>
<proteinExistence type="predicted"/>
<feature type="region of interest" description="Disordered" evidence="8">
    <location>
        <begin position="37"/>
        <end position="56"/>
    </location>
</feature>
<dbReference type="RefSeq" id="XP_033781108.1">
    <property type="nucleotide sequence ID" value="XM_033925217.1"/>
</dbReference>
<feature type="compositionally biased region" description="Basic and acidic residues" evidence="8">
    <location>
        <begin position="84"/>
        <end position="93"/>
    </location>
</feature>
<dbReference type="FunFam" id="3.30.420.10:FF:000007">
    <property type="entry name" value="Interferon-stimulated exonuclease gene 20"/>
    <property type="match status" value="1"/>
</dbReference>
<evidence type="ECO:0000313" key="14">
    <source>
        <dbReference type="RefSeq" id="XP_033781111.1"/>
    </source>
</evidence>
<dbReference type="RefSeq" id="XP_033781110.1">
    <property type="nucleotide sequence ID" value="XM_033925219.1"/>
</dbReference>
<feature type="compositionally biased region" description="Polar residues" evidence="8">
    <location>
        <begin position="94"/>
        <end position="122"/>
    </location>
</feature>
<evidence type="ECO:0000256" key="7">
    <source>
        <dbReference type="ARBA" id="ARBA00082963"/>
    </source>
</evidence>
<dbReference type="Pfam" id="PF00929">
    <property type="entry name" value="RNase_T"/>
    <property type="match status" value="1"/>
</dbReference>
<dbReference type="Gene3D" id="3.30.420.10">
    <property type="entry name" value="Ribonuclease H-like superfamily/Ribonuclease H"/>
    <property type="match status" value="1"/>
</dbReference>
<name>A0A6P8PBE9_GEOSA</name>
<dbReference type="GO" id="GO:0005730">
    <property type="term" value="C:nucleolus"/>
    <property type="evidence" value="ECO:0007669"/>
    <property type="project" value="UniProtKB-ARBA"/>
</dbReference>
<keyword evidence="10" id="KW-1185">Reference proteome</keyword>
<keyword evidence="4" id="KW-0269">Exonuclease</keyword>
<evidence type="ECO:0000256" key="8">
    <source>
        <dbReference type="SAM" id="MobiDB-lite"/>
    </source>
</evidence>
<dbReference type="PANTHER" id="PTHR12801">
    <property type="entry name" value="RNA EXONUCLEASE REXO1 / RECO3 FAMILY MEMBER-RELATED"/>
    <property type="match status" value="1"/>
</dbReference>
<dbReference type="InterPro" id="IPR047021">
    <property type="entry name" value="REXO1/3/4-like"/>
</dbReference>
<dbReference type="AlphaFoldDB" id="A0A6P8PBE9"/>
<dbReference type="InterPro" id="IPR037433">
    <property type="entry name" value="ISG20_DEDDh"/>
</dbReference>
<protein>
    <recommendedName>
        <fullName evidence="6">Exonuclease XPMC2</fullName>
    </recommendedName>
    <alternativeName>
        <fullName evidence="7">Prevents mitotic catastrophe 2 protein</fullName>
    </alternativeName>
</protein>
<dbReference type="PANTHER" id="PTHR12801:SF78">
    <property type="entry name" value="INTERFERON-STIMULATED 20 KDA EXONUCLEASE-LIKE 2"/>
    <property type="match status" value="1"/>
</dbReference>
<evidence type="ECO:0000256" key="5">
    <source>
        <dbReference type="ARBA" id="ARBA00023242"/>
    </source>
</evidence>
<evidence type="ECO:0000256" key="4">
    <source>
        <dbReference type="ARBA" id="ARBA00022839"/>
    </source>
</evidence>
<dbReference type="GO" id="GO:0003676">
    <property type="term" value="F:nucleic acid binding"/>
    <property type="evidence" value="ECO:0007669"/>
    <property type="project" value="InterPro"/>
</dbReference>
<evidence type="ECO:0000256" key="2">
    <source>
        <dbReference type="ARBA" id="ARBA00022722"/>
    </source>
</evidence>
<evidence type="ECO:0000256" key="1">
    <source>
        <dbReference type="ARBA" id="ARBA00004123"/>
    </source>
</evidence>
<dbReference type="GO" id="GO:0000175">
    <property type="term" value="F:3'-5'-RNA exonuclease activity"/>
    <property type="evidence" value="ECO:0007669"/>
    <property type="project" value="InterPro"/>
</dbReference>
<comment type="subcellular location">
    <subcellularLocation>
        <location evidence="1">Nucleus</location>
    </subcellularLocation>
</comment>
<feature type="compositionally biased region" description="Polar residues" evidence="8">
    <location>
        <begin position="46"/>
        <end position="55"/>
    </location>
</feature>
<dbReference type="CDD" id="cd06149">
    <property type="entry name" value="ISG20"/>
    <property type="match status" value="1"/>
</dbReference>
<dbReference type="CTD" id="81875"/>
<evidence type="ECO:0000313" key="11">
    <source>
        <dbReference type="RefSeq" id="XP_033781108.1"/>
    </source>
</evidence>
<evidence type="ECO:0000313" key="12">
    <source>
        <dbReference type="RefSeq" id="XP_033781109.1"/>
    </source>
</evidence>
<dbReference type="InterPro" id="IPR013520">
    <property type="entry name" value="Ribonucl_H"/>
</dbReference>
<dbReference type="SMART" id="SM00479">
    <property type="entry name" value="EXOIII"/>
    <property type="match status" value="1"/>
</dbReference>
<dbReference type="RefSeq" id="XP_033781111.1">
    <property type="nucleotide sequence ID" value="XM_033925220.1"/>
</dbReference>
<accession>A0A6P8PBE9</accession>
<dbReference type="OrthoDB" id="16516at2759"/>
<sequence>MSGLILNLDLNGSQPQWKASQPNQKHKRFLKKRRFLERKGFLKQKQLPQQSQRYQPTKPENAFAGFHGGSNSWKRNKNMTDPVHNTDKRRPEMKTNSFDSSTLSHHTYQPKPSLTSNSSNCSEEQIHPFHSQLTRSAPRGSKTEQLKQSSLFSVSYSIVKDRSQPLADTPKVSLLGEYESGFSTDCPHKTVAIDCEMVGTGPGARHSELARCSIVSHQGDVVYDKYIKPTNPITNFRTRWSGIRKHHMKDATPFMMAQREILKILAGKVVVGHAIHNDFKALCYFHPKSLTRDTSQIPLLNRKAGFPENVPVSLKRLTKQLLNRDIQAGQKGHSSVEDAKATMELYRLVEAEWERELALAPTED</sequence>
<evidence type="ECO:0000313" key="13">
    <source>
        <dbReference type="RefSeq" id="XP_033781110.1"/>
    </source>
</evidence>
<evidence type="ECO:0000313" key="10">
    <source>
        <dbReference type="Proteomes" id="UP000515159"/>
    </source>
</evidence>
<gene>
    <name evidence="11 12 13 14" type="primary">ISG20L2</name>
</gene>
<keyword evidence="2" id="KW-0540">Nuclease</keyword>
<evidence type="ECO:0000259" key="9">
    <source>
        <dbReference type="SMART" id="SM00479"/>
    </source>
</evidence>
<dbReference type="InterPro" id="IPR036397">
    <property type="entry name" value="RNaseH_sf"/>
</dbReference>
<keyword evidence="3" id="KW-0378">Hydrolase</keyword>
<feature type="domain" description="Exonuclease" evidence="9">
    <location>
        <begin position="189"/>
        <end position="355"/>
    </location>
</feature>
<dbReference type="Proteomes" id="UP000515159">
    <property type="component" value="Chromosome 16"/>
</dbReference>
<evidence type="ECO:0000256" key="3">
    <source>
        <dbReference type="ARBA" id="ARBA00022801"/>
    </source>
</evidence>
<dbReference type="KEGG" id="gsh:117350707"/>
<reference evidence="11 12" key="1">
    <citation type="submission" date="2025-04" db="UniProtKB">
        <authorList>
            <consortium name="RefSeq"/>
        </authorList>
    </citation>
    <scope>IDENTIFICATION</scope>
</reference>
<dbReference type="InterPro" id="IPR012337">
    <property type="entry name" value="RNaseH-like_sf"/>
</dbReference>
<dbReference type="SUPFAM" id="SSF53098">
    <property type="entry name" value="Ribonuclease H-like"/>
    <property type="match status" value="1"/>
</dbReference>
<keyword evidence="5" id="KW-0539">Nucleus</keyword>
<evidence type="ECO:0000256" key="6">
    <source>
        <dbReference type="ARBA" id="ARBA00081815"/>
    </source>
</evidence>